<proteinExistence type="predicted"/>
<dbReference type="SMART" id="SM00191">
    <property type="entry name" value="Int_alpha"/>
    <property type="match status" value="4"/>
</dbReference>
<name>A0A5P2BF63_STRVZ</name>
<dbReference type="GO" id="GO:0005178">
    <property type="term" value="F:integrin binding"/>
    <property type="evidence" value="ECO:0007669"/>
    <property type="project" value="TreeGrafter"/>
</dbReference>
<keyword evidence="2" id="KW-0677">Repeat</keyword>
<gene>
    <name evidence="6" type="ORF">DEJ47_19755</name>
</gene>
<dbReference type="GO" id="GO:0008305">
    <property type="term" value="C:integrin complex"/>
    <property type="evidence" value="ECO:0007669"/>
    <property type="project" value="TreeGrafter"/>
</dbReference>
<dbReference type="InterPro" id="IPR013519">
    <property type="entry name" value="Int_alpha_beta-p"/>
</dbReference>
<feature type="region of interest" description="Disordered" evidence="4">
    <location>
        <begin position="67"/>
        <end position="97"/>
    </location>
</feature>
<dbReference type="RefSeq" id="WP_150170148.1">
    <property type="nucleotide sequence ID" value="NZ_CP029193.1"/>
</dbReference>
<feature type="region of interest" description="Disordered" evidence="4">
    <location>
        <begin position="279"/>
        <end position="318"/>
    </location>
</feature>
<protein>
    <recommendedName>
        <fullName evidence="8">Integrin-like protein</fullName>
    </recommendedName>
</protein>
<evidence type="ECO:0000313" key="7">
    <source>
        <dbReference type="Proteomes" id="UP000323046"/>
    </source>
</evidence>
<evidence type="ECO:0000256" key="3">
    <source>
        <dbReference type="ARBA" id="ARBA00023180"/>
    </source>
</evidence>
<keyword evidence="7" id="KW-1185">Reference proteome</keyword>
<dbReference type="GO" id="GO:0009897">
    <property type="term" value="C:external side of plasma membrane"/>
    <property type="evidence" value="ECO:0007669"/>
    <property type="project" value="TreeGrafter"/>
</dbReference>
<dbReference type="InterPro" id="IPR028994">
    <property type="entry name" value="Integrin_alpha_N"/>
</dbReference>
<dbReference type="Gene3D" id="2.130.10.130">
    <property type="entry name" value="Integrin alpha, N-terminal"/>
    <property type="match status" value="3"/>
</dbReference>
<dbReference type="PANTHER" id="PTHR23220">
    <property type="entry name" value="INTEGRIN ALPHA"/>
    <property type="match status" value="1"/>
</dbReference>
<dbReference type="PROSITE" id="PS51470">
    <property type="entry name" value="FG_GAP"/>
    <property type="match status" value="3"/>
</dbReference>
<dbReference type="OrthoDB" id="344301at2"/>
<accession>A0A5P2BF63</accession>
<evidence type="ECO:0000256" key="4">
    <source>
        <dbReference type="SAM" id="MobiDB-lite"/>
    </source>
</evidence>
<evidence type="ECO:0000256" key="2">
    <source>
        <dbReference type="ARBA" id="ARBA00022737"/>
    </source>
</evidence>
<evidence type="ECO:0000313" key="6">
    <source>
        <dbReference type="EMBL" id="QES28368.1"/>
    </source>
</evidence>
<feature type="chain" id="PRO_5024882587" description="Integrin-like protein" evidence="5">
    <location>
        <begin position="31"/>
        <end position="464"/>
    </location>
</feature>
<evidence type="ECO:0000256" key="1">
    <source>
        <dbReference type="ARBA" id="ARBA00022729"/>
    </source>
</evidence>
<feature type="signal peptide" evidence="5">
    <location>
        <begin position="1"/>
        <end position="30"/>
    </location>
</feature>
<sequence>MRVRNLAVTATVAALAAAGLTLPLAGTASAAPALKDDFNGDGYRDLAIGSPDSNSVTVTFGSASGVSEGRSVTVSQDTPGVPGVTEPGDEFGESVTSGDVNGDGFADLIVGAPGEQVTGKPSGSVTVVHGGRTPFTSGGRALNSPADTTGRFGEAAVWTDLDYDGSPQLAVISGDNWYYYTGAGENGHVHGLEVDFLPEGVRLDGMVAGNFKYKDGVGFVLYGERADGGAWTAHMNGGVGDYGYRAEVLAEGGDPTATRDAATAGDVDGDGYDDLITGNARDAAGGSGGSVTVRRGGDGKFGTPVTYHQGSAGVPGADEAGDGFGAAVSAGDVTGDGLADLAVGAPGETVDGVAESGSVTLLTSERGAFTAGRAWHQETAGVPGIAEDGDGFGTSVRLKDINKNGKADLAAGALGEDIGTTRDVGAVWVLRGTSTGLTASYAASFNGTDFGAGGAGAGFGRTLR</sequence>
<dbReference type="Pfam" id="PF01839">
    <property type="entry name" value="FG-GAP"/>
    <property type="match status" value="4"/>
</dbReference>
<dbReference type="GO" id="GO:0033627">
    <property type="term" value="P:cell adhesion mediated by integrin"/>
    <property type="evidence" value="ECO:0007669"/>
    <property type="project" value="TreeGrafter"/>
</dbReference>
<feature type="compositionally biased region" description="Polar residues" evidence="4">
    <location>
        <begin position="67"/>
        <end position="78"/>
    </location>
</feature>
<dbReference type="GO" id="GO:0007160">
    <property type="term" value="P:cell-matrix adhesion"/>
    <property type="evidence" value="ECO:0007669"/>
    <property type="project" value="TreeGrafter"/>
</dbReference>
<organism evidence="6 7">
    <name type="scientific">Streptomyces venezuelae</name>
    <dbReference type="NCBI Taxonomy" id="54571"/>
    <lineage>
        <taxon>Bacteria</taxon>
        <taxon>Bacillati</taxon>
        <taxon>Actinomycetota</taxon>
        <taxon>Actinomycetes</taxon>
        <taxon>Kitasatosporales</taxon>
        <taxon>Streptomycetaceae</taxon>
        <taxon>Streptomyces</taxon>
    </lineage>
</organism>
<dbReference type="GO" id="GO:0098609">
    <property type="term" value="P:cell-cell adhesion"/>
    <property type="evidence" value="ECO:0007669"/>
    <property type="project" value="TreeGrafter"/>
</dbReference>
<dbReference type="EMBL" id="CP029193">
    <property type="protein sequence ID" value="QES28368.1"/>
    <property type="molecule type" value="Genomic_DNA"/>
</dbReference>
<dbReference type="InterPro" id="IPR013517">
    <property type="entry name" value="FG-GAP"/>
</dbReference>
<evidence type="ECO:0000256" key="5">
    <source>
        <dbReference type="SAM" id="SignalP"/>
    </source>
</evidence>
<dbReference type="Proteomes" id="UP000323046">
    <property type="component" value="Chromosome"/>
</dbReference>
<keyword evidence="3" id="KW-0325">Glycoprotein</keyword>
<reference evidence="6 7" key="1">
    <citation type="submission" date="2018-05" db="EMBL/GenBank/DDBJ databases">
        <title>Streptomyces venezuelae.</title>
        <authorList>
            <person name="Kim W."/>
            <person name="Lee N."/>
            <person name="Cho B.-K."/>
        </authorList>
    </citation>
    <scope>NUCLEOTIDE SEQUENCE [LARGE SCALE GENOMIC DNA]</scope>
    <source>
        <strain evidence="6 7">ATCC 14583</strain>
    </source>
</reference>
<dbReference type="GO" id="GO:0007229">
    <property type="term" value="P:integrin-mediated signaling pathway"/>
    <property type="evidence" value="ECO:0007669"/>
    <property type="project" value="TreeGrafter"/>
</dbReference>
<evidence type="ECO:0008006" key="8">
    <source>
        <dbReference type="Google" id="ProtNLM"/>
    </source>
</evidence>
<dbReference type="SUPFAM" id="SSF69318">
    <property type="entry name" value="Integrin alpha N-terminal domain"/>
    <property type="match status" value="1"/>
</dbReference>
<dbReference type="AlphaFoldDB" id="A0A5P2BF63"/>
<dbReference type="PANTHER" id="PTHR23220:SF83">
    <property type="entry name" value="INTEGRIN ALPHA-PS3-RELATED"/>
    <property type="match status" value="1"/>
</dbReference>
<keyword evidence="1 5" id="KW-0732">Signal</keyword>